<gene>
    <name evidence="7" type="ORF">CLODIP_2_CD07686</name>
</gene>
<evidence type="ECO:0000313" key="8">
    <source>
        <dbReference type="Proteomes" id="UP000494165"/>
    </source>
</evidence>
<dbReference type="AlphaFoldDB" id="A0A8S1DQG6"/>
<evidence type="ECO:0000256" key="1">
    <source>
        <dbReference type="ARBA" id="ARBA00004479"/>
    </source>
</evidence>
<organism evidence="7 8">
    <name type="scientific">Cloeon dipterum</name>
    <dbReference type="NCBI Taxonomy" id="197152"/>
    <lineage>
        <taxon>Eukaryota</taxon>
        <taxon>Metazoa</taxon>
        <taxon>Ecdysozoa</taxon>
        <taxon>Arthropoda</taxon>
        <taxon>Hexapoda</taxon>
        <taxon>Insecta</taxon>
        <taxon>Pterygota</taxon>
        <taxon>Palaeoptera</taxon>
        <taxon>Ephemeroptera</taxon>
        <taxon>Pisciforma</taxon>
        <taxon>Baetidae</taxon>
        <taxon>Cloeon</taxon>
    </lineage>
</organism>
<keyword evidence="2" id="KW-0812">Transmembrane</keyword>
<feature type="region of interest" description="Disordered" evidence="5">
    <location>
        <begin position="305"/>
        <end position="327"/>
    </location>
</feature>
<feature type="signal peptide" evidence="6">
    <location>
        <begin position="1"/>
        <end position="30"/>
    </location>
</feature>
<protein>
    <recommendedName>
        <fullName evidence="9">Alpha-carbonic anhydrase domain-containing protein</fullName>
    </recommendedName>
</protein>
<dbReference type="PANTHER" id="PTHR13055">
    <property type="entry name" value="TUMOR ENDOTHELIAL MARKER 7 RELATED"/>
    <property type="match status" value="1"/>
</dbReference>
<keyword evidence="3 6" id="KW-0732">Signal</keyword>
<evidence type="ECO:0000256" key="2">
    <source>
        <dbReference type="ARBA" id="ARBA00022692"/>
    </source>
</evidence>
<dbReference type="Proteomes" id="UP000494165">
    <property type="component" value="Unassembled WGS sequence"/>
</dbReference>
<sequence>MAGFFQNQPFTLIGIALILTSLIWNQKSDAVEHPMKIDSHNSRRATYFWNDDLISHFFWFNIGTGEHGSNKPTGLFYTETATLHNISLKHPINISGLKIRNVILTNAGSIYSNDDKHEMNLCPVKINTTGNPSIIQYLNFRGHLIVQWEIQPFLYHKYHYDEELKMQVHVLSNGIILFLYKKIPFGSLRNFRKKFDNFYKDDFGVIFSDKLPDGREVLLSSLFSFDEIDVVDNSAVVFNDLPFCPNYRTCENCTAAKIKMEDTGETIPCVWCPEIKRCSSKKDYLRDYWLGNDCKNHEIPNPLRCPKEKGPAEEAKKKTKEFVADEL</sequence>
<dbReference type="EMBL" id="CADEPI010000449">
    <property type="protein sequence ID" value="CAB3386034.1"/>
    <property type="molecule type" value="Genomic_DNA"/>
</dbReference>
<proteinExistence type="predicted"/>
<accession>A0A8S1DQG6</accession>
<dbReference type="InterPro" id="IPR031152">
    <property type="entry name" value="PLXDC"/>
</dbReference>
<evidence type="ECO:0008006" key="9">
    <source>
        <dbReference type="Google" id="ProtNLM"/>
    </source>
</evidence>
<dbReference type="PANTHER" id="PTHR13055:SF12">
    <property type="entry name" value="LD40707P"/>
    <property type="match status" value="1"/>
</dbReference>
<keyword evidence="4" id="KW-1133">Transmembrane helix</keyword>
<keyword evidence="8" id="KW-1185">Reference proteome</keyword>
<evidence type="ECO:0000256" key="4">
    <source>
        <dbReference type="ARBA" id="ARBA00022989"/>
    </source>
</evidence>
<dbReference type="GO" id="GO:0016020">
    <property type="term" value="C:membrane"/>
    <property type="evidence" value="ECO:0007669"/>
    <property type="project" value="UniProtKB-SubCell"/>
</dbReference>
<evidence type="ECO:0000256" key="5">
    <source>
        <dbReference type="SAM" id="MobiDB-lite"/>
    </source>
</evidence>
<evidence type="ECO:0000313" key="7">
    <source>
        <dbReference type="EMBL" id="CAB3386034.1"/>
    </source>
</evidence>
<comment type="caution">
    <text evidence="7">The sequence shown here is derived from an EMBL/GenBank/DDBJ whole genome shotgun (WGS) entry which is preliminary data.</text>
</comment>
<comment type="subcellular location">
    <subcellularLocation>
        <location evidence="1">Membrane</location>
        <topology evidence="1">Single-pass type I membrane protein</topology>
    </subcellularLocation>
</comment>
<reference evidence="7 8" key="1">
    <citation type="submission" date="2020-04" db="EMBL/GenBank/DDBJ databases">
        <authorList>
            <person name="Alioto T."/>
            <person name="Alioto T."/>
            <person name="Gomez Garrido J."/>
        </authorList>
    </citation>
    <scope>NUCLEOTIDE SEQUENCE [LARGE SCALE GENOMIC DNA]</scope>
</reference>
<evidence type="ECO:0000256" key="6">
    <source>
        <dbReference type="SAM" id="SignalP"/>
    </source>
</evidence>
<feature type="chain" id="PRO_5035773644" description="Alpha-carbonic anhydrase domain-containing protein" evidence="6">
    <location>
        <begin position="31"/>
        <end position="327"/>
    </location>
</feature>
<keyword evidence="4" id="KW-0472">Membrane</keyword>
<evidence type="ECO:0000256" key="3">
    <source>
        <dbReference type="ARBA" id="ARBA00022729"/>
    </source>
</evidence>
<name>A0A8S1DQG6_9INSE</name>